<feature type="compositionally biased region" description="Basic and acidic residues" evidence="9">
    <location>
        <begin position="535"/>
        <end position="551"/>
    </location>
</feature>
<dbReference type="GO" id="GO:0005829">
    <property type="term" value="C:cytosol"/>
    <property type="evidence" value="ECO:0007669"/>
    <property type="project" value="TreeGrafter"/>
</dbReference>
<dbReference type="GO" id="GO:0005634">
    <property type="term" value="C:nucleus"/>
    <property type="evidence" value="ECO:0007669"/>
    <property type="project" value="TreeGrafter"/>
</dbReference>
<evidence type="ECO:0000256" key="4">
    <source>
        <dbReference type="ARBA" id="ARBA00022786"/>
    </source>
</evidence>
<accession>A0AAV1CI57</accession>
<feature type="compositionally biased region" description="Low complexity" evidence="9">
    <location>
        <begin position="22"/>
        <end position="35"/>
    </location>
</feature>
<dbReference type="Gene3D" id="3.90.70.10">
    <property type="entry name" value="Cysteine proteinases"/>
    <property type="match status" value="1"/>
</dbReference>
<protein>
    <recommendedName>
        <fullName evidence="8">Ubiquitin carboxyl-terminal hydrolase</fullName>
        <ecNumber evidence="8">3.4.19.12</ecNumber>
    </recommendedName>
</protein>
<dbReference type="GO" id="GO:0006508">
    <property type="term" value="P:proteolysis"/>
    <property type="evidence" value="ECO:0007669"/>
    <property type="project" value="UniProtKB-KW"/>
</dbReference>
<comment type="function">
    <text evidence="7 8">Recognizes and hydrolyzes the peptide bond at the C-terminal Gly of ubiquitin. Involved in the processing of poly-ubiquitin precursors as well as that of ubiquitinated proteins.</text>
</comment>
<gene>
    <name evidence="11" type="ORF">OLC1_LOCUS6353</name>
</gene>
<dbReference type="InterPro" id="IPR001394">
    <property type="entry name" value="Peptidase_C19_UCH"/>
</dbReference>
<dbReference type="PANTHER" id="PTHR24006">
    <property type="entry name" value="UBIQUITIN CARBOXYL-TERMINAL HYDROLASE"/>
    <property type="match status" value="1"/>
</dbReference>
<feature type="region of interest" description="Disordered" evidence="9">
    <location>
        <begin position="718"/>
        <end position="759"/>
    </location>
</feature>
<dbReference type="PANTHER" id="PTHR24006:SF747">
    <property type="entry name" value="UBIQUITIN CARBOXYL-TERMINAL HYDROLASE 20"/>
    <property type="match status" value="1"/>
</dbReference>
<comment type="catalytic activity">
    <reaction evidence="1 8">
        <text>Thiol-dependent hydrolysis of ester, thioester, amide, peptide and isopeptide bonds formed by the C-terminal Gly of ubiquitin (a 76-residue protein attached to proteins as an intracellular targeting signal).</text>
        <dbReference type="EC" id="3.4.19.12"/>
    </reaction>
</comment>
<keyword evidence="5 8" id="KW-0378">Hydrolase</keyword>
<keyword evidence="3 8" id="KW-0645">Protease</keyword>
<dbReference type="InterPro" id="IPR018200">
    <property type="entry name" value="USP_CS"/>
</dbReference>
<feature type="compositionally biased region" description="Acidic residues" evidence="9">
    <location>
        <begin position="76"/>
        <end position="88"/>
    </location>
</feature>
<dbReference type="PROSITE" id="PS00972">
    <property type="entry name" value="USP_1"/>
    <property type="match status" value="1"/>
</dbReference>
<feature type="domain" description="USP" evidence="10">
    <location>
        <begin position="180"/>
        <end position="484"/>
    </location>
</feature>
<evidence type="ECO:0000256" key="2">
    <source>
        <dbReference type="ARBA" id="ARBA00009085"/>
    </source>
</evidence>
<dbReference type="GO" id="GO:0016579">
    <property type="term" value="P:protein deubiquitination"/>
    <property type="evidence" value="ECO:0007669"/>
    <property type="project" value="InterPro"/>
</dbReference>
<keyword evidence="4 8" id="KW-0833">Ubl conjugation pathway</keyword>
<feature type="region of interest" description="Disordered" evidence="9">
    <location>
        <begin position="597"/>
        <end position="663"/>
    </location>
</feature>
<dbReference type="InterPro" id="IPR050164">
    <property type="entry name" value="Peptidase_C19"/>
</dbReference>
<evidence type="ECO:0000256" key="9">
    <source>
        <dbReference type="SAM" id="MobiDB-lite"/>
    </source>
</evidence>
<sequence length="759" mass="84456">MEEAHQPKPLQTHSPWQLNSLDSTRVSGSDSGSSVLIDKTLSSSEDFDENLSPVSEETVPYHDPSDCGTVPADSDGRDDDDDEEEEEIEEDYYLNYCPPLHTAYSSCHWAEPWNYSSYLRSSWSPWSPSPCSRLGLGSMDDSRSSEDDSALTGWRSSTELEMKTPFSSLVIEQKPSIMGAGLANMGNTCFLNVILQCFTHTVPLLQGLLERTHKVPCERFCEGFCVFCNLFDHIERALRNPGGIISPYKFVNNLNYFSSSFRRYQQEDAHEFLQCFLDKLESCDTYSKPPESDDIVKMVFGGRLVSQLRCCNCGHRSDTYEPFVNISLEIDEVSTLSTALKSFTKVEKLEAPETKFICDHCKEQVSVEKQLMLDQAPSVATFQLKRFKNDGSFVEKIDNHVAFPLELDLQPYAADNQSDKQVEMTYDLYAVVVHTGFSSTSGHYFCFVRASPDEWYRFDDSKVYVAEQEQVLEQEAYILFYVKQGTPCFSSFVETHKKLMELGVLNTSPKSVLDILDDCKSPDLQRSCHFDGKEVAVEEETPGGRDSRVVDDSDEADNSISTVPLVSCNSSVMASHDISESAFVSCVNNSSDVHSCKAGESNSPVANHPDVPCEVNTSSSLPVLRESDSGQEPPELGNTAALPSIPLRSSSPEIYREDPSEKSFTLPRGHLRLMGGVSCKRQLNKELEEGRKQAVTIVKRNIVGGSRKKQLTAAICATSSEVSASKKRSRGTHMPAGSDDRSSASRRRGNMPVLASSLR</sequence>
<evidence type="ECO:0000256" key="6">
    <source>
        <dbReference type="ARBA" id="ARBA00022807"/>
    </source>
</evidence>
<evidence type="ECO:0000313" key="12">
    <source>
        <dbReference type="Proteomes" id="UP001161247"/>
    </source>
</evidence>
<dbReference type="Proteomes" id="UP001161247">
    <property type="component" value="Chromosome 2"/>
</dbReference>
<keyword evidence="12" id="KW-1185">Reference proteome</keyword>
<dbReference type="InterPro" id="IPR038765">
    <property type="entry name" value="Papain-like_cys_pep_sf"/>
</dbReference>
<dbReference type="EMBL" id="OX459119">
    <property type="protein sequence ID" value="CAI9095354.1"/>
    <property type="molecule type" value="Genomic_DNA"/>
</dbReference>
<evidence type="ECO:0000256" key="7">
    <source>
        <dbReference type="ARBA" id="ARBA00037450"/>
    </source>
</evidence>
<feature type="compositionally biased region" description="Polar residues" evidence="9">
    <location>
        <begin position="9"/>
        <end position="21"/>
    </location>
</feature>
<dbReference type="Pfam" id="PF00443">
    <property type="entry name" value="UCH"/>
    <property type="match status" value="1"/>
</dbReference>
<dbReference type="PROSITE" id="PS50235">
    <property type="entry name" value="USP_3"/>
    <property type="match status" value="1"/>
</dbReference>
<reference evidence="11" key="1">
    <citation type="submission" date="2023-03" db="EMBL/GenBank/DDBJ databases">
        <authorList>
            <person name="Julca I."/>
        </authorList>
    </citation>
    <scope>NUCLEOTIDE SEQUENCE</scope>
</reference>
<keyword evidence="6 8" id="KW-0788">Thiol protease</keyword>
<evidence type="ECO:0000256" key="8">
    <source>
        <dbReference type="RuleBase" id="RU366025"/>
    </source>
</evidence>
<evidence type="ECO:0000256" key="3">
    <source>
        <dbReference type="ARBA" id="ARBA00022670"/>
    </source>
</evidence>
<name>A0AAV1CI57_OLDCO</name>
<proteinExistence type="inferred from homology"/>
<feature type="region of interest" description="Disordered" evidence="9">
    <location>
        <begin position="535"/>
        <end position="556"/>
    </location>
</feature>
<dbReference type="AlphaFoldDB" id="A0AAV1CI57"/>
<organism evidence="11 12">
    <name type="scientific">Oldenlandia corymbosa var. corymbosa</name>
    <dbReference type="NCBI Taxonomy" id="529605"/>
    <lineage>
        <taxon>Eukaryota</taxon>
        <taxon>Viridiplantae</taxon>
        <taxon>Streptophyta</taxon>
        <taxon>Embryophyta</taxon>
        <taxon>Tracheophyta</taxon>
        <taxon>Spermatophyta</taxon>
        <taxon>Magnoliopsida</taxon>
        <taxon>eudicotyledons</taxon>
        <taxon>Gunneridae</taxon>
        <taxon>Pentapetalae</taxon>
        <taxon>asterids</taxon>
        <taxon>lamiids</taxon>
        <taxon>Gentianales</taxon>
        <taxon>Rubiaceae</taxon>
        <taxon>Rubioideae</taxon>
        <taxon>Spermacoceae</taxon>
        <taxon>Hedyotis-Oldenlandia complex</taxon>
        <taxon>Oldenlandia</taxon>
    </lineage>
</organism>
<feature type="region of interest" description="Disordered" evidence="9">
    <location>
        <begin position="1"/>
        <end position="88"/>
    </location>
</feature>
<dbReference type="InterPro" id="IPR028889">
    <property type="entry name" value="USP"/>
</dbReference>
<comment type="similarity">
    <text evidence="2 8">Belongs to the peptidase C19 family.</text>
</comment>
<evidence type="ECO:0000313" key="11">
    <source>
        <dbReference type="EMBL" id="CAI9095354.1"/>
    </source>
</evidence>
<dbReference type="PROSITE" id="PS00973">
    <property type="entry name" value="USP_2"/>
    <property type="match status" value="1"/>
</dbReference>
<evidence type="ECO:0000259" key="10">
    <source>
        <dbReference type="PROSITE" id="PS50235"/>
    </source>
</evidence>
<dbReference type="GO" id="GO:0004843">
    <property type="term" value="F:cysteine-type deubiquitinase activity"/>
    <property type="evidence" value="ECO:0007669"/>
    <property type="project" value="UniProtKB-UniRule"/>
</dbReference>
<dbReference type="EC" id="3.4.19.12" evidence="8"/>
<evidence type="ECO:0000256" key="5">
    <source>
        <dbReference type="ARBA" id="ARBA00022801"/>
    </source>
</evidence>
<dbReference type="FunFam" id="3.90.70.10:FF:000116">
    <property type="entry name" value="Ubiquitin carboxyl-terminal hydrolase 20"/>
    <property type="match status" value="1"/>
</dbReference>
<evidence type="ECO:0000256" key="1">
    <source>
        <dbReference type="ARBA" id="ARBA00000707"/>
    </source>
</evidence>
<dbReference type="SUPFAM" id="SSF54001">
    <property type="entry name" value="Cysteine proteinases"/>
    <property type="match status" value="1"/>
</dbReference>